<evidence type="ECO:0000256" key="1">
    <source>
        <dbReference type="SAM" id="MobiDB-lite"/>
    </source>
</evidence>
<feature type="region of interest" description="Disordered" evidence="1">
    <location>
        <begin position="1"/>
        <end position="23"/>
    </location>
</feature>
<proteinExistence type="predicted"/>
<dbReference type="EMBL" id="MTYJ01000008">
    <property type="protein sequence ID" value="OQV24008.1"/>
    <property type="molecule type" value="Genomic_DNA"/>
</dbReference>
<evidence type="ECO:0000313" key="2">
    <source>
        <dbReference type="EMBL" id="OQV24008.1"/>
    </source>
</evidence>
<accession>A0A1W0X9D1</accession>
<organism evidence="2 3">
    <name type="scientific">Hypsibius exemplaris</name>
    <name type="common">Freshwater tardigrade</name>
    <dbReference type="NCBI Taxonomy" id="2072580"/>
    <lineage>
        <taxon>Eukaryota</taxon>
        <taxon>Metazoa</taxon>
        <taxon>Ecdysozoa</taxon>
        <taxon>Tardigrada</taxon>
        <taxon>Eutardigrada</taxon>
        <taxon>Parachela</taxon>
        <taxon>Hypsibioidea</taxon>
        <taxon>Hypsibiidae</taxon>
        <taxon>Hypsibius</taxon>
    </lineage>
</organism>
<evidence type="ECO:0000313" key="3">
    <source>
        <dbReference type="Proteomes" id="UP000192578"/>
    </source>
</evidence>
<feature type="region of interest" description="Disordered" evidence="1">
    <location>
        <begin position="142"/>
        <end position="162"/>
    </location>
</feature>
<keyword evidence="3" id="KW-1185">Reference proteome</keyword>
<feature type="compositionally biased region" description="Polar residues" evidence="1">
    <location>
        <begin position="10"/>
        <end position="23"/>
    </location>
</feature>
<sequence>MAKPRAGGPSRTSISPRPQSSTFFPSEIAEWPIVPIRRVSRTPSPFSLAVQPSECTPDGHSRTAEEPIFKAAMLTGRSLRDMGCLTTLTTVVVLSIFLQFLCADGSSLRDLFANGKGAPGGPQINSEETPDLQPAFIHVSRRSAEGGAASPPEAASGGGAGGGLAQTQQMIALLNAMMAQAPAAPAAPAASPPPEYG</sequence>
<dbReference type="AlphaFoldDB" id="A0A1W0X9D1"/>
<comment type="caution">
    <text evidence="2">The sequence shown here is derived from an EMBL/GenBank/DDBJ whole genome shotgun (WGS) entry which is preliminary data.</text>
</comment>
<protein>
    <submittedName>
        <fullName evidence="2">Uncharacterized protein</fullName>
    </submittedName>
</protein>
<dbReference type="Proteomes" id="UP000192578">
    <property type="component" value="Unassembled WGS sequence"/>
</dbReference>
<reference evidence="3" key="1">
    <citation type="submission" date="2017-01" db="EMBL/GenBank/DDBJ databases">
        <title>Comparative genomics of anhydrobiosis in the tardigrade Hypsibius dujardini.</title>
        <authorList>
            <person name="Yoshida Y."/>
            <person name="Koutsovoulos G."/>
            <person name="Laetsch D."/>
            <person name="Stevens L."/>
            <person name="Kumar S."/>
            <person name="Horikawa D."/>
            <person name="Ishino K."/>
            <person name="Komine S."/>
            <person name="Tomita M."/>
            <person name="Blaxter M."/>
            <person name="Arakawa K."/>
        </authorList>
    </citation>
    <scope>NUCLEOTIDE SEQUENCE [LARGE SCALE GENOMIC DNA]</scope>
    <source>
        <strain evidence="3">Z151</strain>
    </source>
</reference>
<feature type="compositionally biased region" description="Low complexity" evidence="1">
    <location>
        <begin position="145"/>
        <end position="155"/>
    </location>
</feature>
<name>A0A1W0X9D1_HYPEX</name>
<gene>
    <name evidence="2" type="ORF">BV898_01966</name>
</gene>